<protein>
    <submittedName>
        <fullName evidence="1">Uncharacterized protein</fullName>
    </submittedName>
</protein>
<reference evidence="1" key="1">
    <citation type="submission" date="2023-04" db="EMBL/GenBank/DDBJ databases">
        <title>Draft Genome sequencing of Naganishia species isolated from polar environments using Oxford Nanopore Technology.</title>
        <authorList>
            <person name="Leo P."/>
            <person name="Venkateswaran K."/>
        </authorList>
    </citation>
    <scope>NUCLEOTIDE SEQUENCE</scope>
    <source>
        <strain evidence="1">MNA-CCFEE 5262</strain>
    </source>
</reference>
<gene>
    <name evidence="1" type="ORF">QFC20_003734</name>
</gene>
<proteinExistence type="predicted"/>
<dbReference type="EMBL" id="JASBWS010000036">
    <property type="protein sequence ID" value="KAJ9107789.1"/>
    <property type="molecule type" value="Genomic_DNA"/>
</dbReference>
<evidence type="ECO:0000313" key="2">
    <source>
        <dbReference type="Proteomes" id="UP001230649"/>
    </source>
</evidence>
<evidence type="ECO:0000313" key="1">
    <source>
        <dbReference type="EMBL" id="KAJ9107789.1"/>
    </source>
</evidence>
<name>A0ACC2W9A6_9TREE</name>
<accession>A0ACC2W9A6</accession>
<comment type="caution">
    <text evidence="1">The sequence shown here is derived from an EMBL/GenBank/DDBJ whole genome shotgun (WGS) entry which is preliminary data.</text>
</comment>
<sequence length="414" mass="46572">MVPSTNLPRSLWRLSASLQKLHEEIWAKGFALQRSKLYNLQEEISIAVQETCSVLNSKLLVGFEDHTIWEALCDQLAHIREEVRSFVARLQCSKYLLGEREEDIDRPDKQWTKDQQGINSDNRSLYRSTVLGFSFIEDWGKRSHVESNGTPKVPKKQFEDMVKSLKDVRGLLHPICEPAGSILSGHSYVLGLIAEWRKSLEEENIVYTLVRYPMTGDSYVQPSKTDLGDLRDLIQPDGSDFLRPRTKEGYLKELRNALDSLIEDVTRCLEPVSMNLVAFEAPHNSDDSEMGTSYNLTISGVGTFQGSKRLESVISHSLNKSTLSFETRGDGPVKGEDLATIPKFIGAFATPKTKSSFRSLMPDIATALLNNEESLLAQEFSSVSEIQRYEQVSKILSRVSKSLKSLTRSEDSSA</sequence>
<organism evidence="1 2">
    <name type="scientific">Naganishia adeliensis</name>
    <dbReference type="NCBI Taxonomy" id="92952"/>
    <lineage>
        <taxon>Eukaryota</taxon>
        <taxon>Fungi</taxon>
        <taxon>Dikarya</taxon>
        <taxon>Basidiomycota</taxon>
        <taxon>Agaricomycotina</taxon>
        <taxon>Tremellomycetes</taxon>
        <taxon>Filobasidiales</taxon>
        <taxon>Filobasidiaceae</taxon>
        <taxon>Naganishia</taxon>
    </lineage>
</organism>
<dbReference type="Proteomes" id="UP001230649">
    <property type="component" value="Unassembled WGS sequence"/>
</dbReference>
<keyword evidence="2" id="KW-1185">Reference proteome</keyword>